<dbReference type="SMART" id="SM00567">
    <property type="entry name" value="EZ_HEAT"/>
    <property type="match status" value="3"/>
</dbReference>
<feature type="transmembrane region" description="Helical" evidence="1">
    <location>
        <begin position="293"/>
        <end position="312"/>
    </location>
</feature>
<keyword evidence="1" id="KW-0472">Membrane</keyword>
<dbReference type="CDD" id="cd07341">
    <property type="entry name" value="M56_BlaR1_MecR1_like"/>
    <property type="match status" value="1"/>
</dbReference>
<proteinExistence type="predicted"/>
<dbReference type="SUPFAM" id="SSF48371">
    <property type="entry name" value="ARM repeat"/>
    <property type="match status" value="1"/>
</dbReference>
<keyword evidence="4" id="KW-1185">Reference proteome</keyword>
<dbReference type="AlphaFoldDB" id="A0A845I0K7"/>
<dbReference type="InterPro" id="IPR016024">
    <property type="entry name" value="ARM-type_fold"/>
</dbReference>
<dbReference type="EMBL" id="WWCL01000002">
    <property type="protein sequence ID" value="MYN45597.1"/>
    <property type="molecule type" value="Genomic_DNA"/>
</dbReference>
<evidence type="ECO:0000259" key="2">
    <source>
        <dbReference type="Pfam" id="PF05569"/>
    </source>
</evidence>
<dbReference type="InterPro" id="IPR052173">
    <property type="entry name" value="Beta-lactam_resp_regulator"/>
</dbReference>
<protein>
    <recommendedName>
        <fullName evidence="2">Peptidase M56 domain-containing protein</fullName>
    </recommendedName>
</protein>
<dbReference type="Gene3D" id="1.25.10.10">
    <property type="entry name" value="Leucine-rich Repeat Variant"/>
    <property type="match status" value="1"/>
</dbReference>
<keyword evidence="1" id="KW-0812">Transmembrane</keyword>
<evidence type="ECO:0000313" key="4">
    <source>
        <dbReference type="Proteomes" id="UP000444316"/>
    </source>
</evidence>
<reference evidence="3" key="1">
    <citation type="submission" date="2019-12" db="EMBL/GenBank/DDBJ databases">
        <title>Novel species isolated from a subtropical stream in China.</title>
        <authorList>
            <person name="Lu H."/>
        </authorList>
    </citation>
    <scope>NUCLEOTIDE SEQUENCE [LARGE SCALE GENOMIC DNA]</scope>
    <source>
        <strain evidence="3">FT93W</strain>
    </source>
</reference>
<evidence type="ECO:0000256" key="1">
    <source>
        <dbReference type="SAM" id="Phobius"/>
    </source>
</evidence>
<feature type="domain" description="Peptidase M56" evidence="2">
    <location>
        <begin position="83"/>
        <end position="277"/>
    </location>
</feature>
<dbReference type="Proteomes" id="UP000444316">
    <property type="component" value="Unassembled WGS sequence"/>
</dbReference>
<feature type="transmembrane region" description="Helical" evidence="1">
    <location>
        <begin position="91"/>
        <end position="112"/>
    </location>
</feature>
<dbReference type="PANTHER" id="PTHR34978:SF3">
    <property type="entry name" value="SLR0241 PROTEIN"/>
    <property type="match status" value="1"/>
</dbReference>
<dbReference type="Pfam" id="PF05569">
    <property type="entry name" value="Peptidase_M56"/>
    <property type="match status" value="1"/>
</dbReference>
<keyword evidence="1" id="KW-1133">Transmembrane helix</keyword>
<dbReference type="Pfam" id="PF13646">
    <property type="entry name" value="HEAT_2"/>
    <property type="match status" value="1"/>
</dbReference>
<dbReference type="RefSeq" id="WP_161035178.1">
    <property type="nucleotide sequence ID" value="NZ_WWCL01000002.1"/>
</dbReference>
<sequence>MTVLLVFVALHYLAKASAAQRVFAARCGMVALLLTPLLWTQLPTPALRLPHAWTALLDPPLELPRLEWLAVVPNQDTAQAMVDRAADLGRYLIAVYIAGVSLFLAPLFLGLLRLSILSRKSIPVESEKWRTELARLRGQFGITRDIALHLSDKINAPISWGLVRPIVLLDRRSLLGTQPETILAHELGHIAHHDWPGMIGAKLLVALYWWHPLMHLLLKKLAYETECAADDATLAAGVTPSTYAETLVSVSQRAFGASKAANSLAGSGKPFVDRIVALLETDRDRERVSTGQWILGSCLTALIITVLGSLVVRGEHVVWPDTMFAAPRAGDKQAEQLLEELGNPNFSQLAKAMRARDFAQRHAEGGVSFRQRAAIPALLLAMRDADPVVRRLAVWGLSELRFPETIPAVAAALVDHDAAVRGEAVAALGDFAESRWRLPMLAMLKDESSSVRARAAHALGDLGEKSSISALENTLSDTHPQVVAEAEWALRELR</sequence>
<dbReference type="InterPro" id="IPR011989">
    <property type="entry name" value="ARM-like"/>
</dbReference>
<dbReference type="InterPro" id="IPR008756">
    <property type="entry name" value="Peptidase_M56"/>
</dbReference>
<dbReference type="InterPro" id="IPR004155">
    <property type="entry name" value="PBS_lyase_HEAT"/>
</dbReference>
<evidence type="ECO:0000313" key="3">
    <source>
        <dbReference type="EMBL" id="MYN45597.1"/>
    </source>
</evidence>
<organism evidence="3 4">
    <name type="scientific">Duganella fentianensis</name>
    <dbReference type="NCBI Taxonomy" id="2692177"/>
    <lineage>
        <taxon>Bacteria</taxon>
        <taxon>Pseudomonadati</taxon>
        <taxon>Pseudomonadota</taxon>
        <taxon>Betaproteobacteria</taxon>
        <taxon>Burkholderiales</taxon>
        <taxon>Oxalobacteraceae</taxon>
        <taxon>Telluria group</taxon>
        <taxon>Duganella</taxon>
    </lineage>
</organism>
<name>A0A845I0K7_9BURK</name>
<dbReference type="PANTHER" id="PTHR34978">
    <property type="entry name" value="POSSIBLE SENSOR-TRANSDUCER PROTEIN BLAR"/>
    <property type="match status" value="1"/>
</dbReference>
<comment type="caution">
    <text evidence="3">The sequence shown here is derived from an EMBL/GenBank/DDBJ whole genome shotgun (WGS) entry which is preliminary data.</text>
</comment>
<gene>
    <name evidence="3" type="ORF">GTP23_11115</name>
</gene>
<accession>A0A845I0K7</accession>